<evidence type="ECO:0000256" key="1">
    <source>
        <dbReference type="SAM" id="Phobius"/>
    </source>
</evidence>
<dbReference type="HOGENOM" id="CLU_115347_1_0_5"/>
<organism evidence="3 4">
    <name type="scientific">Hyphomicrobium denitrificans 1NES1</name>
    <dbReference type="NCBI Taxonomy" id="670307"/>
    <lineage>
        <taxon>Bacteria</taxon>
        <taxon>Pseudomonadati</taxon>
        <taxon>Pseudomonadota</taxon>
        <taxon>Alphaproteobacteria</taxon>
        <taxon>Hyphomicrobiales</taxon>
        <taxon>Hyphomicrobiaceae</taxon>
        <taxon>Hyphomicrobium</taxon>
    </lineage>
</organism>
<dbReference type="RefSeq" id="WP_015596786.1">
    <property type="nucleotide sequence ID" value="NC_021172.1"/>
</dbReference>
<gene>
    <name evidence="3" type="ORF">HYPDE_25323</name>
</gene>
<sequence>MDFAVLDIAARLLHVAGVVIWVGHNWVNVVQIPVFRRVLPDGPPEAVRGVFIAASKREHGIFRHASLVVLATGLFMLWRRGDLVDALSLSGSSAIIGLGAWTGTLMVSNLWFVLWPHQKKVLGFVEASTEERLRCARITFLSSRVNTVLSIVTLTLMITGAHGGISLG</sequence>
<dbReference type="InterPro" id="IPR010389">
    <property type="entry name" value="Urate_ox_N"/>
</dbReference>
<dbReference type="KEGG" id="hdt:HYPDE_25323"/>
<keyword evidence="1" id="KW-1133">Transmembrane helix</keyword>
<keyword evidence="1" id="KW-0472">Membrane</keyword>
<dbReference type="STRING" id="670307.HYPDE_25323"/>
<evidence type="ECO:0000313" key="3">
    <source>
        <dbReference type="EMBL" id="AGK56749.1"/>
    </source>
</evidence>
<feature type="transmembrane region" description="Helical" evidence="1">
    <location>
        <begin position="90"/>
        <end position="114"/>
    </location>
</feature>
<evidence type="ECO:0000313" key="4">
    <source>
        <dbReference type="Proteomes" id="UP000005952"/>
    </source>
</evidence>
<dbReference type="OrthoDB" id="9787495at2"/>
<feature type="transmembrane region" description="Helical" evidence="1">
    <location>
        <begin position="61"/>
        <end position="78"/>
    </location>
</feature>
<accession>N0AZX2</accession>
<name>N0AZX2_9HYPH</name>
<proteinExistence type="predicted"/>
<dbReference type="AlphaFoldDB" id="N0AZX2"/>
<keyword evidence="1" id="KW-0812">Transmembrane</keyword>
<protein>
    <recommendedName>
        <fullName evidence="2">Urate oxidase N-terminal domain-containing protein</fullName>
    </recommendedName>
</protein>
<dbReference type="EMBL" id="CP005587">
    <property type="protein sequence ID" value="AGK56749.1"/>
    <property type="molecule type" value="Genomic_DNA"/>
</dbReference>
<feature type="domain" description="Urate oxidase N-terminal" evidence="2">
    <location>
        <begin position="83"/>
        <end position="160"/>
    </location>
</feature>
<reference evidence="3 4" key="1">
    <citation type="journal article" date="2013" name="Genome Announc.">
        <title>Genome sequences for three denitrifying bacterial strains isolated from a uranium- and nitrate-contaminated subsurface environment.</title>
        <authorList>
            <person name="Venkatramanan R."/>
            <person name="Prakash O."/>
            <person name="Woyke T."/>
            <person name="Chain P."/>
            <person name="Goodwin L.A."/>
            <person name="Watson D."/>
            <person name="Brooks S."/>
            <person name="Kostka J.E."/>
            <person name="Green S.J."/>
        </authorList>
    </citation>
    <scope>NUCLEOTIDE SEQUENCE [LARGE SCALE GENOMIC DNA]</scope>
    <source>
        <strain evidence="3 4">1NES1</strain>
    </source>
</reference>
<dbReference type="eggNOG" id="COG3748">
    <property type="taxonomic scope" value="Bacteria"/>
</dbReference>
<dbReference type="Pfam" id="PF06181">
    <property type="entry name" value="Urate_ox_N"/>
    <property type="match status" value="1"/>
</dbReference>
<dbReference type="Proteomes" id="UP000005952">
    <property type="component" value="Chromosome"/>
</dbReference>
<evidence type="ECO:0000259" key="2">
    <source>
        <dbReference type="Pfam" id="PF06181"/>
    </source>
</evidence>
<feature type="transmembrane region" description="Helical" evidence="1">
    <location>
        <begin position="147"/>
        <end position="165"/>
    </location>
</feature>
<keyword evidence="4" id="KW-1185">Reference proteome</keyword>